<keyword evidence="2" id="KW-1185">Reference proteome</keyword>
<gene>
    <name evidence="1" type="ORF">M0R45_035252</name>
</gene>
<evidence type="ECO:0008006" key="3">
    <source>
        <dbReference type="Google" id="ProtNLM"/>
    </source>
</evidence>
<reference evidence="1 2" key="1">
    <citation type="journal article" date="2023" name="G3 (Bethesda)">
        <title>A chromosome-length genome assembly and annotation of blackberry (Rubus argutus, cv. 'Hillquist').</title>
        <authorList>
            <person name="Bruna T."/>
            <person name="Aryal R."/>
            <person name="Dudchenko O."/>
            <person name="Sargent D.J."/>
            <person name="Mead D."/>
            <person name="Buti M."/>
            <person name="Cavallini A."/>
            <person name="Hytonen T."/>
            <person name="Andres J."/>
            <person name="Pham M."/>
            <person name="Weisz D."/>
            <person name="Mascagni F."/>
            <person name="Usai G."/>
            <person name="Natali L."/>
            <person name="Bassil N."/>
            <person name="Fernandez G.E."/>
            <person name="Lomsadze A."/>
            <person name="Armour M."/>
            <person name="Olukolu B."/>
            <person name="Poorten T."/>
            <person name="Britton C."/>
            <person name="Davik J."/>
            <person name="Ashrafi H."/>
            <person name="Aiden E.L."/>
            <person name="Borodovsky M."/>
            <person name="Worthington M."/>
        </authorList>
    </citation>
    <scope>NUCLEOTIDE SEQUENCE [LARGE SCALE GENOMIC DNA]</scope>
    <source>
        <strain evidence="1">PI 553951</strain>
    </source>
</reference>
<proteinExistence type="predicted"/>
<evidence type="ECO:0000313" key="1">
    <source>
        <dbReference type="EMBL" id="KAK9911335.1"/>
    </source>
</evidence>
<name>A0AAW1VXX4_RUBAR</name>
<comment type="caution">
    <text evidence="1">The sequence shown here is derived from an EMBL/GenBank/DDBJ whole genome shotgun (WGS) entry which is preliminary data.</text>
</comment>
<organism evidence="1 2">
    <name type="scientific">Rubus argutus</name>
    <name type="common">Southern blackberry</name>
    <dbReference type="NCBI Taxonomy" id="59490"/>
    <lineage>
        <taxon>Eukaryota</taxon>
        <taxon>Viridiplantae</taxon>
        <taxon>Streptophyta</taxon>
        <taxon>Embryophyta</taxon>
        <taxon>Tracheophyta</taxon>
        <taxon>Spermatophyta</taxon>
        <taxon>Magnoliopsida</taxon>
        <taxon>eudicotyledons</taxon>
        <taxon>Gunneridae</taxon>
        <taxon>Pentapetalae</taxon>
        <taxon>rosids</taxon>
        <taxon>fabids</taxon>
        <taxon>Rosales</taxon>
        <taxon>Rosaceae</taxon>
        <taxon>Rosoideae</taxon>
        <taxon>Rosoideae incertae sedis</taxon>
        <taxon>Rubus</taxon>
    </lineage>
</organism>
<protein>
    <recommendedName>
        <fullName evidence="3">MHC class I antigen</fullName>
    </recommendedName>
</protein>
<evidence type="ECO:0000313" key="2">
    <source>
        <dbReference type="Proteomes" id="UP001457282"/>
    </source>
</evidence>
<dbReference type="Proteomes" id="UP001457282">
    <property type="component" value="Unassembled WGS sequence"/>
</dbReference>
<dbReference type="EMBL" id="JBEDUW010000007">
    <property type="protein sequence ID" value="KAK9911335.1"/>
    <property type="molecule type" value="Genomic_DNA"/>
</dbReference>
<dbReference type="AlphaFoldDB" id="A0AAW1VXX4"/>
<sequence length="77" mass="8313">MSDLVHLVCIDGSDLATRSSSAALRGKLEEWNDMGLCLQQRRRFYWLTAARIMPDGDSGAGISELKHGCTTIGLCGG</sequence>
<accession>A0AAW1VXX4</accession>